<proteinExistence type="predicted"/>
<evidence type="ECO:0000313" key="2">
    <source>
        <dbReference type="Proteomes" id="UP000467105"/>
    </source>
</evidence>
<dbReference type="AlphaFoldDB" id="A0A7I7YTN2"/>
<sequence length="91" mass="10389">MHAMVRRHETVEIPIEDVQVGFMLLIPRSTPGAGGPPQVFRVDRTKVKDDGEAGEPRMKLTMDLSDGKPWVKEYFFGTTVRRIVRTYDDGR</sequence>
<name>A0A7I7YTN2_9MYCO</name>
<accession>A0A7I7YTN2</accession>
<organism evidence="1 2">
    <name type="scientific">Mycobacterium parmense</name>
    <dbReference type="NCBI Taxonomy" id="185642"/>
    <lineage>
        <taxon>Bacteria</taxon>
        <taxon>Bacillati</taxon>
        <taxon>Actinomycetota</taxon>
        <taxon>Actinomycetes</taxon>
        <taxon>Mycobacteriales</taxon>
        <taxon>Mycobacteriaceae</taxon>
        <taxon>Mycobacterium</taxon>
        <taxon>Mycobacterium simiae complex</taxon>
    </lineage>
</organism>
<evidence type="ECO:0000313" key="1">
    <source>
        <dbReference type="EMBL" id="BBZ45235.1"/>
    </source>
</evidence>
<reference evidence="1 2" key="1">
    <citation type="journal article" date="2019" name="Emerg. Microbes Infect.">
        <title>Comprehensive subspecies identification of 175 nontuberculous mycobacteria species based on 7547 genomic profiles.</title>
        <authorList>
            <person name="Matsumoto Y."/>
            <person name="Kinjo T."/>
            <person name="Motooka D."/>
            <person name="Nabeya D."/>
            <person name="Jung N."/>
            <person name="Uechi K."/>
            <person name="Horii T."/>
            <person name="Iida T."/>
            <person name="Fujita J."/>
            <person name="Nakamura S."/>
        </authorList>
    </citation>
    <scope>NUCLEOTIDE SEQUENCE [LARGE SCALE GENOMIC DNA]</scope>
    <source>
        <strain evidence="1 2">JCM 14742</strain>
    </source>
</reference>
<keyword evidence="2" id="KW-1185">Reference proteome</keyword>
<protein>
    <submittedName>
        <fullName evidence="1">Uncharacterized protein</fullName>
    </submittedName>
</protein>
<dbReference type="EMBL" id="AP022614">
    <property type="protein sequence ID" value="BBZ45235.1"/>
    <property type="molecule type" value="Genomic_DNA"/>
</dbReference>
<gene>
    <name evidence="1" type="ORF">MPRM_25160</name>
</gene>
<dbReference type="Proteomes" id="UP000467105">
    <property type="component" value="Chromosome"/>
</dbReference>